<feature type="region of interest" description="Disordered" evidence="1">
    <location>
        <begin position="1"/>
        <end position="47"/>
    </location>
</feature>
<feature type="non-terminal residue" evidence="2">
    <location>
        <position position="47"/>
    </location>
</feature>
<feature type="compositionally biased region" description="Basic residues" evidence="1">
    <location>
        <begin position="18"/>
        <end position="31"/>
    </location>
</feature>
<protein>
    <submittedName>
        <fullName evidence="2">Uncharacterized protein</fullName>
    </submittedName>
</protein>
<reference evidence="2" key="1">
    <citation type="submission" date="2020-02" db="EMBL/GenBank/DDBJ databases">
        <authorList>
            <person name="Meier V. D."/>
        </authorList>
    </citation>
    <scope>NUCLEOTIDE SEQUENCE</scope>
    <source>
        <strain evidence="2">AVDCRST_MAG33</strain>
    </source>
</reference>
<accession>A0A6J4UL73</accession>
<organism evidence="2">
    <name type="scientific">uncultured Thermomicrobiales bacterium</name>
    <dbReference type="NCBI Taxonomy" id="1645740"/>
    <lineage>
        <taxon>Bacteria</taxon>
        <taxon>Pseudomonadati</taxon>
        <taxon>Thermomicrobiota</taxon>
        <taxon>Thermomicrobia</taxon>
        <taxon>Thermomicrobiales</taxon>
        <taxon>environmental samples</taxon>
    </lineage>
</organism>
<name>A0A6J4UL73_9BACT</name>
<dbReference type="AlphaFoldDB" id="A0A6J4UL73"/>
<gene>
    <name evidence="2" type="ORF">AVDCRST_MAG33-1099</name>
</gene>
<sequence length="47" mass="5361">DHRRWRPARRPDPGHAAGHLRRPGRHLRRAVGPKDQRQRPPGGSGPM</sequence>
<feature type="non-terminal residue" evidence="2">
    <location>
        <position position="1"/>
    </location>
</feature>
<proteinExistence type="predicted"/>
<dbReference type="EMBL" id="CADCWK010000104">
    <property type="protein sequence ID" value="CAA9553649.1"/>
    <property type="molecule type" value="Genomic_DNA"/>
</dbReference>
<evidence type="ECO:0000256" key="1">
    <source>
        <dbReference type="SAM" id="MobiDB-lite"/>
    </source>
</evidence>
<evidence type="ECO:0000313" key="2">
    <source>
        <dbReference type="EMBL" id="CAA9553649.1"/>
    </source>
</evidence>